<dbReference type="PANTHER" id="PTHR15910">
    <property type="entry name" value="ARCHAEMETZINCIN"/>
    <property type="match status" value="1"/>
</dbReference>
<evidence type="ECO:0000256" key="6">
    <source>
        <dbReference type="ARBA" id="ARBA00023049"/>
    </source>
</evidence>
<dbReference type="Pfam" id="PF07998">
    <property type="entry name" value="Peptidase_M54"/>
    <property type="match status" value="1"/>
</dbReference>
<dbReference type="Gene3D" id="3.40.390.10">
    <property type="entry name" value="Collagenase (Catalytic Domain)"/>
    <property type="match status" value="1"/>
</dbReference>
<comment type="cofactor">
    <cofactor evidence="1">
        <name>Zn(2+)</name>
        <dbReference type="ChEBI" id="CHEBI:29105"/>
    </cofactor>
</comment>
<evidence type="ECO:0000256" key="7">
    <source>
        <dbReference type="SAM" id="MobiDB-lite"/>
    </source>
</evidence>
<accession>A0A0F8UWW2</accession>
<dbReference type="AlphaFoldDB" id="A0A0F8UWW2"/>
<dbReference type="EMBL" id="JYKN01000556">
    <property type="protein sequence ID" value="KKK23979.1"/>
    <property type="molecule type" value="Genomic_DNA"/>
</dbReference>
<dbReference type="PANTHER" id="PTHR15910:SF1">
    <property type="entry name" value="ARCHAEMETZINCIN-2"/>
    <property type="match status" value="1"/>
</dbReference>
<feature type="compositionally biased region" description="Low complexity" evidence="7">
    <location>
        <begin position="103"/>
        <end position="117"/>
    </location>
</feature>
<evidence type="ECO:0000256" key="4">
    <source>
        <dbReference type="ARBA" id="ARBA00022801"/>
    </source>
</evidence>
<gene>
    <name evidence="8" type="ORF">AOCH_006650</name>
</gene>
<feature type="compositionally biased region" description="Basic residues" evidence="7">
    <location>
        <begin position="120"/>
        <end position="129"/>
    </location>
</feature>
<keyword evidence="6" id="KW-0482">Metalloprotease</keyword>
<dbReference type="CDD" id="cd11375">
    <property type="entry name" value="Peptidase_M54"/>
    <property type="match status" value="1"/>
</dbReference>
<reference evidence="8 9" key="1">
    <citation type="submission" date="2015-02" db="EMBL/GenBank/DDBJ databases">
        <title>Draft Genome Sequences of Two Closely-Related Aflatoxigenic Aspergillus Species Obtained from the Cote d'Ivoire.</title>
        <authorList>
            <person name="Moore G.G."/>
            <person name="Beltz S.B."/>
            <person name="Mack B.M."/>
        </authorList>
    </citation>
    <scope>NUCLEOTIDE SEQUENCE [LARGE SCALE GENOMIC DNA]</scope>
    <source>
        <strain evidence="8 9">SRRC1432</strain>
    </source>
</reference>
<organism evidence="8 9">
    <name type="scientific">Aspergillus ochraceoroseus</name>
    <dbReference type="NCBI Taxonomy" id="138278"/>
    <lineage>
        <taxon>Eukaryota</taxon>
        <taxon>Fungi</taxon>
        <taxon>Dikarya</taxon>
        <taxon>Ascomycota</taxon>
        <taxon>Pezizomycotina</taxon>
        <taxon>Eurotiomycetes</taxon>
        <taxon>Eurotiomycetidae</taxon>
        <taxon>Eurotiales</taxon>
        <taxon>Aspergillaceae</taxon>
        <taxon>Aspergillus</taxon>
        <taxon>Aspergillus subgen. Nidulantes</taxon>
    </lineage>
</organism>
<evidence type="ECO:0000256" key="2">
    <source>
        <dbReference type="ARBA" id="ARBA00022670"/>
    </source>
</evidence>
<dbReference type="VEuPathDB" id="FungiDB:P175DRAFT_0517324"/>
<evidence type="ECO:0000256" key="1">
    <source>
        <dbReference type="ARBA" id="ARBA00001947"/>
    </source>
</evidence>
<keyword evidence="3" id="KW-0479">Metal-binding</keyword>
<dbReference type="GO" id="GO:0006508">
    <property type="term" value="P:proteolysis"/>
    <property type="evidence" value="ECO:0007669"/>
    <property type="project" value="UniProtKB-KW"/>
</dbReference>
<name>A0A0F8UWW2_9EURO</name>
<evidence type="ECO:0000313" key="9">
    <source>
        <dbReference type="Proteomes" id="UP000034947"/>
    </source>
</evidence>
<comment type="caution">
    <text evidence="8">The sequence shown here is derived from an EMBL/GenBank/DDBJ whole genome shotgun (WGS) entry which is preliminary data.</text>
</comment>
<dbReference type="InterPro" id="IPR012962">
    <property type="entry name" value="Pept_M54_archaemetzincn"/>
</dbReference>
<dbReference type="Proteomes" id="UP000034947">
    <property type="component" value="Unassembled WGS sequence"/>
</dbReference>
<dbReference type="GO" id="GO:0008237">
    <property type="term" value="F:metallopeptidase activity"/>
    <property type="evidence" value="ECO:0007669"/>
    <property type="project" value="UniProtKB-KW"/>
</dbReference>
<keyword evidence="2" id="KW-0645">Protease</keyword>
<keyword evidence="9" id="KW-1185">Reference proteome</keyword>
<dbReference type="OrthoDB" id="2365600at2759"/>
<keyword evidence="4" id="KW-0378">Hydrolase</keyword>
<feature type="region of interest" description="Disordered" evidence="7">
    <location>
        <begin position="99"/>
        <end position="129"/>
    </location>
</feature>
<evidence type="ECO:0000256" key="5">
    <source>
        <dbReference type="ARBA" id="ARBA00022833"/>
    </source>
</evidence>
<dbReference type="GO" id="GO:0046872">
    <property type="term" value="F:metal ion binding"/>
    <property type="evidence" value="ECO:0007669"/>
    <property type="project" value="UniProtKB-KW"/>
</dbReference>
<keyword evidence="5" id="KW-0862">Zinc</keyword>
<evidence type="ECO:0008006" key="10">
    <source>
        <dbReference type="Google" id="ProtNLM"/>
    </source>
</evidence>
<protein>
    <recommendedName>
        <fullName evidence="10">Archaemetzincin-2</fullName>
    </recommendedName>
</protein>
<evidence type="ECO:0000313" key="8">
    <source>
        <dbReference type="EMBL" id="KKK23979.1"/>
    </source>
</evidence>
<evidence type="ECO:0000256" key="3">
    <source>
        <dbReference type="ARBA" id="ARBA00022723"/>
    </source>
</evidence>
<dbReference type="InterPro" id="IPR024079">
    <property type="entry name" value="MetalloPept_cat_dom_sf"/>
</dbReference>
<sequence>MYPYQLNLDDLLDAAISILPSDAYALCMMVDDDLYEDEEDTFVCGRAYGGSRVAVVSSARYNPVLDAAQSVEREHAWPASHCKSYLEASCTKAGSTRKRRKVSSFSSSSSSSSSSSESNHHHHHHHHHHKSAPLEAALAAFSSSHETDTPMHLNASPALLSKLWLARICRTVSHELGHCFGIDYCVYYACACLMQGSASLSEDARQPPCLCPVDLAKLLFVTGMTVEARYQALLEFCEKVGIRELAHFAAYAAWLRASLAVTGSGCLY</sequence>
<proteinExistence type="predicted"/>